<dbReference type="InterPro" id="IPR000717">
    <property type="entry name" value="PCI_dom"/>
</dbReference>
<dbReference type="AlphaFoldDB" id="A0A875S1T5"/>
<dbReference type="PROSITE" id="PS50250">
    <property type="entry name" value="PCI"/>
    <property type="match status" value="1"/>
</dbReference>
<dbReference type="GO" id="GO:0008180">
    <property type="term" value="C:COP9 signalosome"/>
    <property type="evidence" value="ECO:0007669"/>
    <property type="project" value="UniProtKB-KW"/>
</dbReference>
<gene>
    <name evidence="4" type="ORF">FOA43_002246</name>
</gene>
<name>A0A875S1T5_EENNA</name>
<dbReference type="RefSeq" id="XP_038778473.1">
    <property type="nucleotide sequence ID" value="XM_038922545.1"/>
</dbReference>
<dbReference type="InterPro" id="IPR045237">
    <property type="entry name" value="COPS7/eIF3m"/>
</dbReference>
<dbReference type="KEGG" id="bnn:FOA43_002246"/>
<comment type="similarity">
    <text evidence="1">Belongs to the CSN7/EIF3M family. CSN7 subfamily.</text>
</comment>
<reference evidence="4" key="1">
    <citation type="submission" date="2020-10" db="EMBL/GenBank/DDBJ databases">
        <authorList>
            <person name="Roach M.J.R."/>
        </authorList>
    </citation>
    <scope>NUCLEOTIDE SEQUENCE</scope>
    <source>
        <strain evidence="4">CBS 1945</strain>
    </source>
</reference>
<keyword evidence="2" id="KW-0736">Signalosome</keyword>
<evidence type="ECO:0000256" key="2">
    <source>
        <dbReference type="ARBA" id="ARBA00022790"/>
    </source>
</evidence>
<proteinExistence type="inferred from homology"/>
<evidence type="ECO:0000259" key="3">
    <source>
        <dbReference type="PROSITE" id="PS50250"/>
    </source>
</evidence>
<dbReference type="GeneID" id="62195647"/>
<protein>
    <recommendedName>
        <fullName evidence="3">PCI domain-containing protein</fullName>
    </recommendedName>
</protein>
<dbReference type="Proteomes" id="UP000662931">
    <property type="component" value="Chromosome 2"/>
</dbReference>
<dbReference type="PANTHER" id="PTHR15350">
    <property type="entry name" value="COP9 SIGNALOSOME COMPLEX SUBUNIT 7/DENDRITIC CELL PROTEIN GA17"/>
    <property type="match status" value="1"/>
</dbReference>
<feature type="domain" description="PCI" evidence="3">
    <location>
        <begin position="1"/>
        <end position="146"/>
    </location>
</feature>
<evidence type="ECO:0000313" key="4">
    <source>
        <dbReference type="EMBL" id="QPG74908.1"/>
    </source>
</evidence>
<accession>A0A875S1T5</accession>
<dbReference type="OrthoDB" id="10265275at2759"/>
<sequence>MNSTVLRTLEDARFDSYNRLRNEVSDKSLELILEIFAFGDISDYYRHKQCLIELNDQQLMRIRQLTLLSLCRNRTEVSFEDISKRLMIPRDHVINYLVILGDSAVIRFRIDELEKKIDIEEICQSRDVYCSQDKPLEIVSIPSEQTVVRLIEELKRFRDERVKKVKKDISKEIKKTIKSGTGIKRPLES</sequence>
<dbReference type="PANTHER" id="PTHR15350:SF5">
    <property type="entry name" value="COP9 SIGNALOSOME COMPLEX SUBUNIT 7"/>
    <property type="match status" value="1"/>
</dbReference>
<dbReference type="Pfam" id="PF01399">
    <property type="entry name" value="PCI"/>
    <property type="match status" value="1"/>
</dbReference>
<organism evidence="4 5">
    <name type="scientific">Eeniella nana</name>
    <name type="common">Yeast</name>
    <name type="synonym">Brettanomyces nanus</name>
    <dbReference type="NCBI Taxonomy" id="13502"/>
    <lineage>
        <taxon>Eukaryota</taxon>
        <taxon>Fungi</taxon>
        <taxon>Dikarya</taxon>
        <taxon>Ascomycota</taxon>
        <taxon>Saccharomycotina</taxon>
        <taxon>Pichiomycetes</taxon>
        <taxon>Pichiales</taxon>
        <taxon>Pichiaceae</taxon>
        <taxon>Brettanomyces</taxon>
    </lineage>
</organism>
<dbReference type="EMBL" id="CP064813">
    <property type="protein sequence ID" value="QPG74908.1"/>
    <property type="molecule type" value="Genomic_DNA"/>
</dbReference>
<evidence type="ECO:0000313" key="5">
    <source>
        <dbReference type="Proteomes" id="UP000662931"/>
    </source>
</evidence>
<evidence type="ECO:0000256" key="1">
    <source>
        <dbReference type="ARBA" id="ARBA00008482"/>
    </source>
</evidence>
<keyword evidence="5" id="KW-1185">Reference proteome</keyword>